<name>A0A8J5TG36_ZIZPA</name>
<keyword evidence="1" id="KW-0732">Signal</keyword>
<evidence type="ECO:0000256" key="1">
    <source>
        <dbReference type="SAM" id="SignalP"/>
    </source>
</evidence>
<reference evidence="2" key="1">
    <citation type="journal article" date="2021" name="bioRxiv">
        <title>Whole Genome Assembly and Annotation of Northern Wild Rice, Zizania palustris L., Supports a Whole Genome Duplication in the Zizania Genus.</title>
        <authorList>
            <person name="Haas M."/>
            <person name="Kono T."/>
            <person name="Macchietto M."/>
            <person name="Millas R."/>
            <person name="McGilp L."/>
            <person name="Shao M."/>
            <person name="Duquette J."/>
            <person name="Hirsch C.N."/>
            <person name="Kimball J."/>
        </authorList>
    </citation>
    <scope>NUCLEOTIDE SEQUENCE</scope>
    <source>
        <tissue evidence="2">Fresh leaf tissue</tissue>
    </source>
</reference>
<organism evidence="2 3">
    <name type="scientific">Zizania palustris</name>
    <name type="common">Northern wild rice</name>
    <dbReference type="NCBI Taxonomy" id="103762"/>
    <lineage>
        <taxon>Eukaryota</taxon>
        <taxon>Viridiplantae</taxon>
        <taxon>Streptophyta</taxon>
        <taxon>Embryophyta</taxon>
        <taxon>Tracheophyta</taxon>
        <taxon>Spermatophyta</taxon>
        <taxon>Magnoliopsida</taxon>
        <taxon>Liliopsida</taxon>
        <taxon>Poales</taxon>
        <taxon>Poaceae</taxon>
        <taxon>BOP clade</taxon>
        <taxon>Oryzoideae</taxon>
        <taxon>Oryzeae</taxon>
        <taxon>Zizaniinae</taxon>
        <taxon>Zizania</taxon>
    </lineage>
</organism>
<evidence type="ECO:0000313" key="3">
    <source>
        <dbReference type="Proteomes" id="UP000729402"/>
    </source>
</evidence>
<comment type="caution">
    <text evidence="2">The sequence shown here is derived from an EMBL/GenBank/DDBJ whole genome shotgun (WGS) entry which is preliminary data.</text>
</comment>
<feature type="signal peptide" evidence="1">
    <location>
        <begin position="1"/>
        <end position="24"/>
    </location>
</feature>
<evidence type="ECO:0000313" key="2">
    <source>
        <dbReference type="EMBL" id="KAG8080619.1"/>
    </source>
</evidence>
<sequence>MRSLRRVILPLVLLAGLAFRGVRFDDGDGGGGAAAAVPGSVLLPLPSPPQHLALPAGGGDEDEEQSKEIVAAGRRGIGGQDLITPQRSSSQPTKAVLESGADIGSQLQFYDNGTIQLVDVISKSPLWQFSTGPPLSKHITTSKPDLNYVIYLEGSETPHLMEVHNGSGVRLPWKLEEFVAETPYIRDSFVTIGSKVSTTFVVDAENGEIIYKHSLPAALSELGGSLVEEIPSKLDAARRGTSGNIIVVVRTDYSISASDLGEHLFNWTRTSFTANYYVRYGHPEMLAQSQFNCLESYEQSYLQDYADALELHPTLRKLPQTAEKSNVALDDAQIQAPDNALGHLFLPTLK</sequence>
<reference evidence="2" key="2">
    <citation type="submission" date="2021-02" db="EMBL/GenBank/DDBJ databases">
        <authorList>
            <person name="Kimball J.A."/>
            <person name="Haas M.W."/>
            <person name="Macchietto M."/>
            <person name="Kono T."/>
            <person name="Duquette J."/>
            <person name="Shao M."/>
        </authorList>
    </citation>
    <scope>NUCLEOTIDE SEQUENCE</scope>
    <source>
        <tissue evidence="2">Fresh leaf tissue</tissue>
    </source>
</reference>
<dbReference type="OrthoDB" id="63989at2759"/>
<keyword evidence="3" id="KW-1185">Reference proteome</keyword>
<dbReference type="AlphaFoldDB" id="A0A8J5TG36"/>
<gene>
    <name evidence="2" type="ORF">GUJ93_ZPchr0007g6179</name>
</gene>
<accession>A0A8J5TG36</accession>
<evidence type="ECO:0008006" key="4">
    <source>
        <dbReference type="Google" id="ProtNLM"/>
    </source>
</evidence>
<feature type="chain" id="PRO_5035309194" description="ER membrane protein complex subunit 1" evidence="1">
    <location>
        <begin position="25"/>
        <end position="350"/>
    </location>
</feature>
<proteinExistence type="predicted"/>
<protein>
    <recommendedName>
        <fullName evidence="4">ER membrane protein complex subunit 1</fullName>
    </recommendedName>
</protein>
<dbReference type="EMBL" id="JAAALK010000282">
    <property type="protein sequence ID" value="KAG8080619.1"/>
    <property type="molecule type" value="Genomic_DNA"/>
</dbReference>
<dbReference type="Proteomes" id="UP000729402">
    <property type="component" value="Unassembled WGS sequence"/>
</dbReference>